<dbReference type="Proteomes" id="UP001551658">
    <property type="component" value="Unassembled WGS sequence"/>
</dbReference>
<comment type="caution">
    <text evidence="1">The sequence shown here is derived from an EMBL/GenBank/DDBJ whole genome shotgun (WGS) entry which is preliminary data.</text>
</comment>
<dbReference type="InterPro" id="IPR019587">
    <property type="entry name" value="Polyketide_cyclase/dehydratase"/>
</dbReference>
<proteinExistence type="predicted"/>
<dbReference type="Gene3D" id="3.30.530.20">
    <property type="match status" value="1"/>
</dbReference>
<gene>
    <name evidence="1" type="ORF">AB0H72_28970</name>
</gene>
<dbReference type="EMBL" id="JBFAIH010000021">
    <property type="protein sequence ID" value="MEV0366733.1"/>
    <property type="molecule type" value="Genomic_DNA"/>
</dbReference>
<dbReference type="PANTHER" id="PTHR36166:SF1">
    <property type="entry name" value="SRPBCC DOMAIN-CONTAINING PROTEIN"/>
    <property type="match status" value="1"/>
</dbReference>
<reference evidence="1 2" key="1">
    <citation type="submission" date="2024-06" db="EMBL/GenBank/DDBJ databases">
        <title>The Natural Products Discovery Center: Release of the First 8490 Sequenced Strains for Exploring Actinobacteria Biosynthetic Diversity.</title>
        <authorList>
            <person name="Kalkreuter E."/>
            <person name="Kautsar S.A."/>
            <person name="Yang D."/>
            <person name="Bader C.D."/>
            <person name="Teijaro C.N."/>
            <person name="Fluegel L."/>
            <person name="Davis C.M."/>
            <person name="Simpson J.R."/>
            <person name="Lauterbach L."/>
            <person name="Steele A.D."/>
            <person name="Gui C."/>
            <person name="Meng S."/>
            <person name="Li G."/>
            <person name="Viehrig K."/>
            <person name="Ye F."/>
            <person name="Su P."/>
            <person name="Kiefer A.F."/>
            <person name="Nichols A."/>
            <person name="Cepeda A.J."/>
            <person name="Yan W."/>
            <person name="Fan B."/>
            <person name="Jiang Y."/>
            <person name="Adhikari A."/>
            <person name="Zheng C.-J."/>
            <person name="Schuster L."/>
            <person name="Cowan T.M."/>
            <person name="Smanski M.J."/>
            <person name="Chevrette M.G."/>
            <person name="De Carvalho L.P.S."/>
            <person name="Shen B."/>
        </authorList>
    </citation>
    <scope>NUCLEOTIDE SEQUENCE [LARGE SCALE GENOMIC DNA]</scope>
    <source>
        <strain evidence="1 2">NPDC050671</strain>
    </source>
</reference>
<dbReference type="CDD" id="cd07822">
    <property type="entry name" value="SRPBCC_4"/>
    <property type="match status" value="1"/>
</dbReference>
<accession>A0ABV3FGU3</accession>
<name>A0ABV3FGU3_9NOCA</name>
<evidence type="ECO:0000313" key="1">
    <source>
        <dbReference type="EMBL" id="MEV0366733.1"/>
    </source>
</evidence>
<keyword evidence="2" id="KW-1185">Reference proteome</keyword>
<organism evidence="1 2">
    <name type="scientific">Nocardia fusca</name>
    <dbReference type="NCBI Taxonomy" id="941183"/>
    <lineage>
        <taxon>Bacteria</taxon>
        <taxon>Bacillati</taxon>
        <taxon>Actinomycetota</taxon>
        <taxon>Actinomycetes</taxon>
        <taxon>Mycobacteriales</taxon>
        <taxon>Nocardiaceae</taxon>
        <taxon>Nocardia</taxon>
    </lineage>
</organism>
<sequence>MMTVLEIDTHIDIAAPPERVWEILADFATYHEWNPFFVDARGQAEPGRELVLHTRFSARLEPRPFPVVVREVDAPHHLRWGGQLGIPRLANGDHGFDLTPVDHGTRVHHNSRHQGLAVPLLRPLMTRLTPRYHELNAALRRRMEDG</sequence>
<protein>
    <submittedName>
        <fullName evidence="1">SRPBCC domain-containing protein</fullName>
    </submittedName>
</protein>
<dbReference type="SUPFAM" id="SSF55961">
    <property type="entry name" value="Bet v1-like"/>
    <property type="match status" value="1"/>
</dbReference>
<dbReference type="RefSeq" id="WP_357985183.1">
    <property type="nucleotide sequence ID" value="NZ_JBFAIH010000021.1"/>
</dbReference>
<dbReference type="Pfam" id="PF10604">
    <property type="entry name" value="Polyketide_cyc2"/>
    <property type="match status" value="1"/>
</dbReference>
<evidence type="ECO:0000313" key="2">
    <source>
        <dbReference type="Proteomes" id="UP001551658"/>
    </source>
</evidence>
<dbReference type="InterPro" id="IPR023393">
    <property type="entry name" value="START-like_dom_sf"/>
</dbReference>
<dbReference type="PANTHER" id="PTHR36166">
    <property type="entry name" value="CHROMOSOME 9, WHOLE GENOME SHOTGUN SEQUENCE"/>
    <property type="match status" value="1"/>
</dbReference>